<feature type="transmembrane region" description="Helical" evidence="5">
    <location>
        <begin position="166"/>
        <end position="187"/>
    </location>
</feature>
<evidence type="ECO:0000256" key="5">
    <source>
        <dbReference type="SAM" id="Phobius"/>
    </source>
</evidence>
<dbReference type="AlphaFoldDB" id="A0A087BCZ9"/>
<dbReference type="STRING" id="78345.BMERY_0378"/>
<gene>
    <name evidence="8" type="ORF">BMERY_0378</name>
</gene>
<dbReference type="Pfam" id="PF04892">
    <property type="entry name" value="VanZ"/>
    <property type="match status" value="1"/>
</dbReference>
<dbReference type="GO" id="GO:0016020">
    <property type="term" value="C:membrane"/>
    <property type="evidence" value="ECO:0007669"/>
    <property type="project" value="UniProtKB-SubCell"/>
</dbReference>
<feature type="transmembrane region" description="Helical" evidence="5">
    <location>
        <begin position="102"/>
        <end position="121"/>
    </location>
</feature>
<keyword evidence="4 5" id="KW-0472">Membrane</keyword>
<feature type="transmembrane region" description="Helical" evidence="5">
    <location>
        <begin position="257"/>
        <end position="281"/>
    </location>
</feature>
<feature type="transmembrane region" description="Helical" evidence="5">
    <location>
        <begin position="208"/>
        <end position="237"/>
    </location>
</feature>
<dbReference type="InterPro" id="IPR010432">
    <property type="entry name" value="RDD"/>
</dbReference>
<keyword evidence="2 5" id="KW-0812">Transmembrane</keyword>
<evidence type="ECO:0000256" key="3">
    <source>
        <dbReference type="ARBA" id="ARBA00022989"/>
    </source>
</evidence>
<evidence type="ECO:0000256" key="1">
    <source>
        <dbReference type="ARBA" id="ARBA00004141"/>
    </source>
</evidence>
<dbReference type="Proteomes" id="UP000029060">
    <property type="component" value="Unassembled WGS sequence"/>
</dbReference>
<proteinExistence type="predicted"/>
<dbReference type="Pfam" id="PF06271">
    <property type="entry name" value="RDD"/>
    <property type="match status" value="1"/>
</dbReference>
<name>A0A087BCZ9_9BIFI</name>
<evidence type="ECO:0000259" key="7">
    <source>
        <dbReference type="Pfam" id="PF06271"/>
    </source>
</evidence>
<dbReference type="InterPro" id="IPR006976">
    <property type="entry name" value="VanZ-like"/>
</dbReference>
<comment type="caution">
    <text evidence="8">The sequence shown here is derived from an EMBL/GenBank/DDBJ whole genome shotgun (WGS) entry which is preliminary data.</text>
</comment>
<evidence type="ECO:0000313" key="9">
    <source>
        <dbReference type="Proteomes" id="UP000029060"/>
    </source>
</evidence>
<evidence type="ECO:0000313" key="8">
    <source>
        <dbReference type="EMBL" id="KFI68899.1"/>
    </source>
</evidence>
<evidence type="ECO:0000256" key="4">
    <source>
        <dbReference type="ARBA" id="ARBA00023136"/>
    </source>
</evidence>
<feature type="transmembrane region" description="Helical" evidence="5">
    <location>
        <begin position="128"/>
        <end position="154"/>
    </location>
</feature>
<sequence>MLSYLGYFSTSFIIAVLVWPFASALFTLPILAGLYHRYHRLRFMAVAAAYLSVLYVLGLIAFTLYPMPDDPQAFCAAHVGDYAPQLDVWRFVSDLRYGGLSGALQLVFNIVFFVPLGFMLTRWLRWRWWIVVPVGFFVSLCIETSQLTGFWGLYPCAYRQFDVDDLLTNTLGAVAGIGVAKLFGLLVPQSVMPNPDAVNTRPGVIHRTVTFIIDMIFVALVYFPLTLAIVFGFHAIAAPLNDGTFRLFGLITVGIGWLDMIAPISAAAAFLIFELLIPLTHHGQTLAGMFTHMTIETKTRHGAARAAFYAIRSLVLGLLFLVDVVEFGVEATALRSYCMWAAVILFVFGAVTRRMPWDLIPGASPHVPAGKDGGKQAISRM</sequence>
<dbReference type="PANTHER" id="PTHR36834">
    <property type="entry name" value="MEMBRANE PROTEIN-RELATED"/>
    <property type="match status" value="1"/>
</dbReference>
<feature type="transmembrane region" description="Helical" evidence="5">
    <location>
        <begin position="12"/>
        <end position="31"/>
    </location>
</feature>
<dbReference type="RefSeq" id="WP_073117618.1">
    <property type="nucleotide sequence ID" value="NZ_JGZC01000010.1"/>
</dbReference>
<dbReference type="InterPro" id="IPR053150">
    <property type="entry name" value="Teicoplanin_resist-assoc"/>
</dbReference>
<keyword evidence="9" id="KW-1185">Reference proteome</keyword>
<protein>
    <submittedName>
        <fullName evidence="8">VanZ-like protein</fullName>
    </submittedName>
</protein>
<dbReference type="EMBL" id="JGZC01000010">
    <property type="protein sequence ID" value="KFI68899.1"/>
    <property type="molecule type" value="Genomic_DNA"/>
</dbReference>
<reference evidence="8 9" key="1">
    <citation type="submission" date="2014-03" db="EMBL/GenBank/DDBJ databases">
        <title>Genomics of Bifidobacteria.</title>
        <authorList>
            <person name="Ventura M."/>
            <person name="Milani C."/>
            <person name="Lugli G.A."/>
        </authorList>
    </citation>
    <scope>NUCLEOTIDE SEQUENCE [LARGE SCALE GENOMIC DNA]</scope>
    <source>
        <strain evidence="8 9">LMG 11341</strain>
    </source>
</reference>
<dbReference type="PANTHER" id="PTHR36834:SF1">
    <property type="entry name" value="INTEGRAL MEMBRANE PROTEIN"/>
    <property type="match status" value="1"/>
</dbReference>
<evidence type="ECO:0000259" key="6">
    <source>
        <dbReference type="Pfam" id="PF04892"/>
    </source>
</evidence>
<feature type="domain" description="VanZ-like" evidence="6">
    <location>
        <begin position="53"/>
        <end position="183"/>
    </location>
</feature>
<keyword evidence="3 5" id="KW-1133">Transmembrane helix</keyword>
<feature type="transmembrane region" description="Helical" evidence="5">
    <location>
        <begin position="334"/>
        <end position="351"/>
    </location>
</feature>
<dbReference type="OrthoDB" id="4822551at2"/>
<feature type="transmembrane region" description="Helical" evidence="5">
    <location>
        <begin position="302"/>
        <end position="322"/>
    </location>
</feature>
<comment type="subcellular location">
    <subcellularLocation>
        <location evidence="1">Membrane</location>
        <topology evidence="1">Multi-pass membrane protein</topology>
    </subcellularLocation>
</comment>
<organism evidence="8 9">
    <name type="scientific">Bifidobacterium merycicum</name>
    <dbReference type="NCBI Taxonomy" id="78345"/>
    <lineage>
        <taxon>Bacteria</taxon>
        <taxon>Bacillati</taxon>
        <taxon>Actinomycetota</taxon>
        <taxon>Actinomycetes</taxon>
        <taxon>Bifidobacteriales</taxon>
        <taxon>Bifidobacteriaceae</taxon>
        <taxon>Bifidobacterium</taxon>
    </lineage>
</organism>
<dbReference type="eggNOG" id="COG4767">
    <property type="taxonomic scope" value="Bacteria"/>
</dbReference>
<evidence type="ECO:0000256" key="2">
    <source>
        <dbReference type="ARBA" id="ARBA00022692"/>
    </source>
</evidence>
<accession>A0A087BCZ9</accession>
<feature type="domain" description="RDD" evidence="7">
    <location>
        <begin position="202"/>
        <end position="360"/>
    </location>
</feature>
<feature type="transmembrane region" description="Helical" evidence="5">
    <location>
        <begin position="43"/>
        <end position="65"/>
    </location>
</feature>